<dbReference type="PANTHER" id="PTHR23176">
    <property type="entry name" value="RHO/RAC/CDC GTPASE-ACTIVATING PROTEIN"/>
    <property type="match status" value="1"/>
</dbReference>
<feature type="region of interest" description="Disordered" evidence="2">
    <location>
        <begin position="122"/>
        <end position="184"/>
    </location>
</feature>
<organism evidence="4 5">
    <name type="scientific">Naegleria lovaniensis</name>
    <name type="common">Amoeba</name>
    <dbReference type="NCBI Taxonomy" id="51637"/>
    <lineage>
        <taxon>Eukaryota</taxon>
        <taxon>Discoba</taxon>
        <taxon>Heterolobosea</taxon>
        <taxon>Tetramitia</taxon>
        <taxon>Eutetramitia</taxon>
        <taxon>Vahlkampfiidae</taxon>
        <taxon>Naegleria</taxon>
    </lineage>
</organism>
<dbReference type="GO" id="GO:0005096">
    <property type="term" value="F:GTPase activator activity"/>
    <property type="evidence" value="ECO:0007669"/>
    <property type="project" value="UniProtKB-KW"/>
</dbReference>
<feature type="compositionally biased region" description="Polar residues" evidence="2">
    <location>
        <begin position="528"/>
        <end position="543"/>
    </location>
</feature>
<dbReference type="Gene3D" id="1.10.555.10">
    <property type="entry name" value="Rho GTPase activation protein"/>
    <property type="match status" value="1"/>
</dbReference>
<evidence type="ECO:0000259" key="3">
    <source>
        <dbReference type="PROSITE" id="PS50238"/>
    </source>
</evidence>
<keyword evidence="1" id="KW-0343">GTPase activation</keyword>
<dbReference type="CDD" id="cd00159">
    <property type="entry name" value="RhoGAP"/>
    <property type="match status" value="1"/>
</dbReference>
<dbReference type="GO" id="GO:0007165">
    <property type="term" value="P:signal transduction"/>
    <property type="evidence" value="ECO:0007669"/>
    <property type="project" value="InterPro"/>
</dbReference>
<dbReference type="PROSITE" id="PS50238">
    <property type="entry name" value="RHOGAP"/>
    <property type="match status" value="1"/>
</dbReference>
<keyword evidence="5" id="KW-1185">Reference proteome</keyword>
<feature type="region of interest" description="Disordered" evidence="2">
    <location>
        <begin position="441"/>
        <end position="543"/>
    </location>
</feature>
<comment type="caution">
    <text evidence="4">The sequence shown here is derived from an EMBL/GenBank/DDBJ whole genome shotgun (WGS) entry which is preliminary data.</text>
</comment>
<evidence type="ECO:0000313" key="4">
    <source>
        <dbReference type="EMBL" id="KAG2379411.1"/>
    </source>
</evidence>
<sequence length="543" mass="60693">MGNKQTKNGLMAISRASIEAQPPHGIYKDYMTTNNNNNTSVKSTNNNNNTTTTNGQNNNQITTAANDEVSQASSNAPTADYMESPTMFSNLPTAVFGVDLATAVQRSCKLLIKTYVREKRTGTTIDHQQDPNHSTSTTTNNHDSSSTNNTLTPPVVEMGSPSSVTTTTSTTSTSNTTFHHHPEASHDELEYIETVNQHLETLYIPDVIKQSLRFLNSYDSLIEKGIYRIPGDTKRVKEYRDCFDRGESIDFLAENTEIDRKKQLDKENGKTMVDACHHGIKHDALDVAGLIKLYLRELPGEALLFTPQTAQEFTVSFLKNIVNEEDKVASVKRSIGRLPRANKETLQALAEHFRLVTKYEKKNKMSIDNLIKCVCGTSPFVSSIYIMVQYYDEIFKPESNKPHEEDPNSTKNLEWLLIAQERQMNMGGNNNLSNEALAGKAMNARESRRKSYYQRQQQREASETTPTTDNSDFLVNSPVTTGGISGEMDSITQVLLRMKKEKSDQQSHNHDSTTTTDDSNQTSSQHDVNSNSTELSSSIVECQ</sequence>
<evidence type="ECO:0000256" key="1">
    <source>
        <dbReference type="ARBA" id="ARBA00022468"/>
    </source>
</evidence>
<dbReference type="GeneID" id="68100004"/>
<evidence type="ECO:0000313" key="5">
    <source>
        <dbReference type="Proteomes" id="UP000816034"/>
    </source>
</evidence>
<reference evidence="4 5" key="1">
    <citation type="journal article" date="2018" name="BMC Genomics">
        <title>The genome of Naegleria lovaniensis, the basis for a comparative approach to unravel pathogenicity factors of the human pathogenic amoeba N. fowleri.</title>
        <authorList>
            <person name="Liechti N."/>
            <person name="Schurch N."/>
            <person name="Bruggmann R."/>
            <person name="Wittwer M."/>
        </authorList>
    </citation>
    <scope>NUCLEOTIDE SEQUENCE [LARGE SCALE GENOMIC DNA]</scope>
    <source>
        <strain evidence="4 5">ATCC 30569</strain>
    </source>
</reference>
<gene>
    <name evidence="4" type="ORF">C9374_007550</name>
</gene>
<name>A0AA88GLN1_NAELO</name>
<dbReference type="Proteomes" id="UP000816034">
    <property type="component" value="Unassembled WGS sequence"/>
</dbReference>
<evidence type="ECO:0000256" key="2">
    <source>
        <dbReference type="SAM" id="MobiDB-lite"/>
    </source>
</evidence>
<feature type="compositionally biased region" description="Low complexity" evidence="2">
    <location>
        <begin position="160"/>
        <end position="177"/>
    </location>
</feature>
<dbReference type="AlphaFoldDB" id="A0AA88GLN1"/>
<feature type="region of interest" description="Disordered" evidence="2">
    <location>
        <begin position="32"/>
        <end position="60"/>
    </location>
</feature>
<feature type="compositionally biased region" description="Basic and acidic residues" evidence="2">
    <location>
        <begin position="501"/>
        <end position="511"/>
    </location>
</feature>
<feature type="compositionally biased region" description="Low complexity" evidence="2">
    <location>
        <begin position="132"/>
        <end position="150"/>
    </location>
</feature>
<dbReference type="Pfam" id="PF00620">
    <property type="entry name" value="RhoGAP"/>
    <property type="match status" value="1"/>
</dbReference>
<proteinExistence type="predicted"/>
<accession>A0AA88GLN1</accession>
<feature type="compositionally biased region" description="Polar residues" evidence="2">
    <location>
        <begin position="463"/>
        <end position="482"/>
    </location>
</feature>
<dbReference type="InterPro" id="IPR008936">
    <property type="entry name" value="Rho_GTPase_activation_prot"/>
</dbReference>
<protein>
    <recommendedName>
        <fullName evidence="3">Rho-GAP domain-containing protein</fullName>
    </recommendedName>
</protein>
<dbReference type="SUPFAM" id="SSF48350">
    <property type="entry name" value="GTPase activation domain, GAP"/>
    <property type="match status" value="1"/>
</dbReference>
<dbReference type="PANTHER" id="PTHR23176:SF129">
    <property type="entry name" value="RHO GTPASE ACTIVATING PROTEIN AT 16F, ISOFORM E-RELATED"/>
    <property type="match status" value="1"/>
</dbReference>
<dbReference type="RefSeq" id="XP_044546673.1">
    <property type="nucleotide sequence ID" value="XM_044697528.1"/>
</dbReference>
<feature type="domain" description="Rho-GAP" evidence="3">
    <location>
        <begin position="197"/>
        <end position="425"/>
    </location>
</feature>
<dbReference type="EMBL" id="PYSW02000029">
    <property type="protein sequence ID" value="KAG2379411.1"/>
    <property type="molecule type" value="Genomic_DNA"/>
</dbReference>
<dbReference type="InterPro" id="IPR050729">
    <property type="entry name" value="Rho-GAP"/>
</dbReference>
<feature type="compositionally biased region" description="Low complexity" evidence="2">
    <location>
        <begin position="512"/>
        <end position="527"/>
    </location>
</feature>
<dbReference type="SMART" id="SM00324">
    <property type="entry name" value="RhoGAP"/>
    <property type="match status" value="1"/>
</dbReference>
<dbReference type="GO" id="GO:0005737">
    <property type="term" value="C:cytoplasm"/>
    <property type="evidence" value="ECO:0007669"/>
    <property type="project" value="TreeGrafter"/>
</dbReference>
<dbReference type="InterPro" id="IPR000198">
    <property type="entry name" value="RhoGAP_dom"/>
</dbReference>